<dbReference type="SUPFAM" id="SSF53448">
    <property type="entry name" value="Nucleotide-diphospho-sugar transferases"/>
    <property type="match status" value="1"/>
</dbReference>
<reference evidence="2" key="1">
    <citation type="submission" date="2018-01" db="EMBL/GenBank/DDBJ databases">
        <title>Complete genome of Tamlana sp. UJ94.</title>
        <authorList>
            <person name="Jung J."/>
            <person name="Chung D."/>
            <person name="Bae S.S."/>
            <person name="Baek K."/>
        </authorList>
    </citation>
    <scope>NUCLEOTIDE SEQUENCE [LARGE SCALE GENOMIC DNA]</scope>
    <source>
        <strain evidence="2">UJ94</strain>
    </source>
</reference>
<keyword evidence="1" id="KW-0808">Transferase</keyword>
<evidence type="ECO:0000313" key="1">
    <source>
        <dbReference type="EMBL" id="AUS04129.1"/>
    </source>
</evidence>
<organism evidence="1 2">
    <name type="scientific">Pseudotamlana carrageenivorans</name>
    <dbReference type="NCBI Taxonomy" id="2069432"/>
    <lineage>
        <taxon>Bacteria</taxon>
        <taxon>Pseudomonadati</taxon>
        <taxon>Bacteroidota</taxon>
        <taxon>Flavobacteriia</taxon>
        <taxon>Flavobacteriales</taxon>
        <taxon>Flavobacteriaceae</taxon>
        <taxon>Pseudotamlana</taxon>
    </lineage>
</organism>
<keyword evidence="2" id="KW-1185">Reference proteome</keyword>
<dbReference type="RefSeq" id="WP_102994251.1">
    <property type="nucleotide sequence ID" value="NZ_CP025938.1"/>
</dbReference>
<gene>
    <name evidence="1" type="ORF">C1A40_00925</name>
</gene>
<dbReference type="Gene3D" id="3.90.550.10">
    <property type="entry name" value="Spore Coat Polysaccharide Biosynthesis Protein SpsA, Chain A"/>
    <property type="match status" value="1"/>
</dbReference>
<dbReference type="AlphaFoldDB" id="A0A2I7SE03"/>
<dbReference type="OrthoDB" id="1143197at2"/>
<dbReference type="Proteomes" id="UP000236592">
    <property type="component" value="Chromosome"/>
</dbReference>
<dbReference type="EMBL" id="CP025938">
    <property type="protein sequence ID" value="AUS04129.1"/>
    <property type="molecule type" value="Genomic_DNA"/>
</dbReference>
<name>A0A2I7SE03_9FLAO</name>
<dbReference type="GO" id="GO:0016740">
    <property type="term" value="F:transferase activity"/>
    <property type="evidence" value="ECO:0007669"/>
    <property type="project" value="UniProtKB-KW"/>
</dbReference>
<dbReference type="KEGG" id="taj:C1A40_00925"/>
<protein>
    <submittedName>
        <fullName evidence="1">Glycosyltransferase family 2 protein</fullName>
    </submittedName>
</protein>
<dbReference type="InterPro" id="IPR029044">
    <property type="entry name" value="Nucleotide-diphossugar_trans"/>
</dbReference>
<proteinExistence type="predicted"/>
<dbReference type="CDD" id="cd00761">
    <property type="entry name" value="Glyco_tranf_GTA_type"/>
    <property type="match status" value="1"/>
</dbReference>
<evidence type="ECO:0000313" key="2">
    <source>
        <dbReference type="Proteomes" id="UP000236592"/>
    </source>
</evidence>
<accession>A0A2I7SE03</accession>
<sequence>MELSFLIVTKNRPAELSKTLDRLYKIIDISRHEVLVFIDGCSDTELLLKKYNWVNWTISKHSLSASPARAVLYKRAKGAVFIGLDDDAHPIGDRFIDSIKTEFESNRNLGIIAFQEVRGIFKSDAEALLKAKQVESYFTNDFVGCGFAIKKKVYDATNGFPVWIDIYGEEPALALEVLNLGCQILYQPNIKVNHRIDVEKRKLQGRNYFRFEHQLKNSLRYYLVYFPNPIYKIAKLLFHNFKKYAITDIRYFKSFVSVCFKTLFSLPQILKYRKPVKTKTLTLKSKLKLLNYSG</sequence>